<feature type="region of interest" description="Disordered" evidence="2">
    <location>
        <begin position="1"/>
        <end position="29"/>
    </location>
</feature>
<dbReference type="PANTHER" id="PTHR35526">
    <property type="entry name" value="ANTI-SIGMA-F FACTOR RSBW-RELATED"/>
    <property type="match status" value="1"/>
</dbReference>
<keyword evidence="4" id="KW-0808">Transferase</keyword>
<dbReference type="Pfam" id="PF13581">
    <property type="entry name" value="HATPase_c_2"/>
    <property type="match status" value="1"/>
</dbReference>
<dbReference type="InterPro" id="IPR036890">
    <property type="entry name" value="HATPase_C_sf"/>
</dbReference>
<evidence type="ECO:0000256" key="1">
    <source>
        <dbReference type="ARBA" id="ARBA00022527"/>
    </source>
</evidence>
<protein>
    <submittedName>
        <fullName evidence="4">Anti-sigma regulatory factor (Ser/Thr protein kinase)</fullName>
    </submittedName>
</protein>
<dbReference type="PANTHER" id="PTHR35526:SF3">
    <property type="entry name" value="ANTI-SIGMA-F FACTOR RSBW"/>
    <property type="match status" value="1"/>
</dbReference>
<accession>A0A1T4SDB4</accession>
<dbReference type="Proteomes" id="UP000190637">
    <property type="component" value="Unassembled WGS sequence"/>
</dbReference>
<reference evidence="4 5" key="1">
    <citation type="submission" date="2017-02" db="EMBL/GenBank/DDBJ databases">
        <authorList>
            <person name="Peterson S.W."/>
        </authorList>
    </citation>
    <scope>NUCLEOTIDE SEQUENCE [LARGE SCALE GENOMIC DNA]</scope>
    <source>
        <strain evidence="4 5">DSM 45154</strain>
    </source>
</reference>
<dbReference type="GO" id="GO:0004674">
    <property type="term" value="F:protein serine/threonine kinase activity"/>
    <property type="evidence" value="ECO:0007669"/>
    <property type="project" value="UniProtKB-KW"/>
</dbReference>
<feature type="domain" description="Histidine kinase/HSP90-like ATPase" evidence="3">
    <location>
        <begin position="44"/>
        <end position="167"/>
    </location>
</feature>
<evidence type="ECO:0000313" key="4">
    <source>
        <dbReference type="EMBL" id="SKA26264.1"/>
    </source>
</evidence>
<dbReference type="InterPro" id="IPR050267">
    <property type="entry name" value="Anti-sigma-factor_SerPK"/>
</dbReference>
<gene>
    <name evidence="4" type="ORF">SAMN02745673_03404</name>
</gene>
<keyword evidence="5" id="KW-1185">Reference proteome</keyword>
<keyword evidence="1" id="KW-0723">Serine/threonine-protein kinase</keyword>
<proteinExistence type="predicted"/>
<dbReference type="OrthoDB" id="4284922at2"/>
<dbReference type="InterPro" id="IPR003594">
    <property type="entry name" value="HATPase_dom"/>
</dbReference>
<dbReference type="Gene3D" id="3.30.565.10">
    <property type="entry name" value="Histidine kinase-like ATPase, C-terminal domain"/>
    <property type="match status" value="1"/>
</dbReference>
<evidence type="ECO:0000256" key="2">
    <source>
        <dbReference type="SAM" id="MobiDB-lite"/>
    </source>
</evidence>
<evidence type="ECO:0000313" key="5">
    <source>
        <dbReference type="Proteomes" id="UP000190637"/>
    </source>
</evidence>
<dbReference type="SUPFAM" id="SSF55874">
    <property type="entry name" value="ATPase domain of HSP90 chaperone/DNA topoisomerase II/histidine kinase"/>
    <property type="match status" value="1"/>
</dbReference>
<sequence>MITHSPSGGPVTGNTRRGERRRHAQTCGCGQEDVHRAQFPGLEGRVRDVRAFVETSLLPRQDGHAPFDDDLVDTALLLVSELASNAVRHTRSGEPGGMLMVEVRRHAHEVTVEVCDQGPREGHPPSRPVVRSLSLETEYGRGMALVDALATHWDARRHGPGLAVWFTLTASEASPRRV</sequence>
<keyword evidence="4" id="KW-0418">Kinase</keyword>
<dbReference type="CDD" id="cd16936">
    <property type="entry name" value="HATPase_RsbW-like"/>
    <property type="match status" value="1"/>
</dbReference>
<dbReference type="EMBL" id="FUWS01000009">
    <property type="protein sequence ID" value="SKA26264.1"/>
    <property type="molecule type" value="Genomic_DNA"/>
</dbReference>
<dbReference type="RefSeq" id="WP_159457282.1">
    <property type="nucleotide sequence ID" value="NZ_FUWS01000009.1"/>
</dbReference>
<name>A0A1T4SDB4_9ACTN</name>
<organism evidence="4 5">
    <name type="scientific">Marinactinospora thermotolerans DSM 45154</name>
    <dbReference type="NCBI Taxonomy" id="1122192"/>
    <lineage>
        <taxon>Bacteria</taxon>
        <taxon>Bacillati</taxon>
        <taxon>Actinomycetota</taxon>
        <taxon>Actinomycetes</taxon>
        <taxon>Streptosporangiales</taxon>
        <taxon>Nocardiopsidaceae</taxon>
        <taxon>Marinactinospora</taxon>
    </lineage>
</organism>
<dbReference type="STRING" id="1122192.SAMN02745673_03404"/>
<evidence type="ECO:0000259" key="3">
    <source>
        <dbReference type="Pfam" id="PF13581"/>
    </source>
</evidence>
<dbReference type="AlphaFoldDB" id="A0A1T4SDB4"/>